<feature type="domain" description="USP" evidence="1">
    <location>
        <begin position="48"/>
        <end position="393"/>
    </location>
</feature>
<accession>A0A9P4MYT3</accession>
<sequence length="399" mass="43893">MPHTRTAGLVFHPPVRSRTPAQQAKDTHVARIAKKWPIPHTRGTSASRGLERRGNTCYRLSTLQVLMHLPKFLNWILSHNVADATGNTVNGCSPATFATGFGCAACHIKALVQSYWGEGNVVGGVPAQILHNDSVMRDINHMTNVMMGVPPGGPIPQEDAELFYTQLLHELDDSVNTLIPGITPWSDQYAALFTIQRSTTRLCNTCNTPRTIPITVPSIIARQDIGFISIPINQHDHDSVSAAIHRHMQPSALGLLQCTTCNANQQFTDHHAIIAAPEYLRIKLNIVYHDAAGNVHKITNPIALDKTLDLTQYQTDRSTPLKYKLISVIQHSGQGLQSGHYAATVKGRAGVAVVDDGVVRDVAERRLRDNPMVWGGAGKGMRFQAVVLMYVRTRNRELL</sequence>
<evidence type="ECO:0000259" key="1">
    <source>
        <dbReference type="PROSITE" id="PS50235"/>
    </source>
</evidence>
<name>A0A9P4MYT3_9PLEO</name>
<dbReference type="Proteomes" id="UP000800093">
    <property type="component" value="Unassembled WGS sequence"/>
</dbReference>
<comment type="caution">
    <text evidence="2">The sequence shown here is derived from an EMBL/GenBank/DDBJ whole genome shotgun (WGS) entry which is preliminary data.</text>
</comment>
<dbReference type="InterPro" id="IPR018200">
    <property type="entry name" value="USP_CS"/>
</dbReference>
<gene>
    <name evidence="2" type="ORF">CC78DRAFT_582094</name>
</gene>
<keyword evidence="3" id="KW-1185">Reference proteome</keyword>
<dbReference type="OrthoDB" id="289038at2759"/>
<dbReference type="GO" id="GO:0005634">
    <property type="term" value="C:nucleus"/>
    <property type="evidence" value="ECO:0007669"/>
    <property type="project" value="TreeGrafter"/>
</dbReference>
<dbReference type="InterPro" id="IPR038765">
    <property type="entry name" value="Papain-like_cys_pep_sf"/>
</dbReference>
<reference evidence="3" key="1">
    <citation type="journal article" date="2020" name="Stud. Mycol.">
        <title>101 Dothideomycetes genomes: A test case for predicting lifestyles and emergence of pathogens.</title>
        <authorList>
            <person name="Haridas S."/>
            <person name="Albert R."/>
            <person name="Binder M."/>
            <person name="Bloem J."/>
            <person name="LaButti K."/>
            <person name="Salamov A."/>
            <person name="Andreopoulos B."/>
            <person name="Baker S."/>
            <person name="Barry K."/>
            <person name="Bills G."/>
            <person name="Bluhm B."/>
            <person name="Cannon C."/>
            <person name="Castanera R."/>
            <person name="Culley D."/>
            <person name="Daum C."/>
            <person name="Ezra D."/>
            <person name="Gonzalez J."/>
            <person name="Henrissat B."/>
            <person name="Kuo A."/>
            <person name="Liang C."/>
            <person name="Lipzen A."/>
            <person name="Lutzoni F."/>
            <person name="Magnuson J."/>
            <person name="Mondo S."/>
            <person name="Nolan M."/>
            <person name="Ohm R."/>
            <person name="Pangilinan J."/>
            <person name="Park H.-J."/>
            <person name="Ramirez L."/>
            <person name="Alfaro M."/>
            <person name="Sun H."/>
            <person name="Tritt A."/>
            <person name="Yoshinaga Y."/>
            <person name="Zwiers L.-H."/>
            <person name="Turgeon B."/>
            <person name="Goodwin S."/>
            <person name="Spatafora J."/>
            <person name="Crous P."/>
            <person name="Grigoriev I."/>
        </authorList>
    </citation>
    <scope>NUCLEOTIDE SEQUENCE [LARGE SCALE GENOMIC DNA]</scope>
    <source>
        <strain evidence="3">CBS 304.66</strain>
    </source>
</reference>
<dbReference type="CDD" id="cd02257">
    <property type="entry name" value="Peptidase_C19"/>
    <property type="match status" value="1"/>
</dbReference>
<organism evidence="2 3">
    <name type="scientific">Lojkania enalia</name>
    <dbReference type="NCBI Taxonomy" id="147567"/>
    <lineage>
        <taxon>Eukaryota</taxon>
        <taxon>Fungi</taxon>
        <taxon>Dikarya</taxon>
        <taxon>Ascomycota</taxon>
        <taxon>Pezizomycotina</taxon>
        <taxon>Dothideomycetes</taxon>
        <taxon>Pleosporomycetidae</taxon>
        <taxon>Pleosporales</taxon>
        <taxon>Pleosporales incertae sedis</taxon>
        <taxon>Lojkania</taxon>
    </lineage>
</organism>
<dbReference type="GO" id="GO:0004843">
    <property type="term" value="F:cysteine-type deubiquitinase activity"/>
    <property type="evidence" value="ECO:0007669"/>
    <property type="project" value="InterPro"/>
</dbReference>
<evidence type="ECO:0000313" key="3">
    <source>
        <dbReference type="Proteomes" id="UP000800093"/>
    </source>
</evidence>
<dbReference type="PROSITE" id="PS50235">
    <property type="entry name" value="USP_3"/>
    <property type="match status" value="1"/>
</dbReference>
<dbReference type="PROSITE" id="PS00973">
    <property type="entry name" value="USP_2"/>
    <property type="match status" value="1"/>
</dbReference>
<dbReference type="SUPFAM" id="SSF54001">
    <property type="entry name" value="Cysteine proteinases"/>
    <property type="match status" value="1"/>
</dbReference>
<protein>
    <submittedName>
        <fullName evidence="2">Cysteine proteinase</fullName>
    </submittedName>
</protein>
<dbReference type="GO" id="GO:0016579">
    <property type="term" value="P:protein deubiquitination"/>
    <property type="evidence" value="ECO:0007669"/>
    <property type="project" value="InterPro"/>
</dbReference>
<dbReference type="InterPro" id="IPR050164">
    <property type="entry name" value="Peptidase_C19"/>
</dbReference>
<dbReference type="EMBL" id="ML986634">
    <property type="protein sequence ID" value="KAF2262905.1"/>
    <property type="molecule type" value="Genomic_DNA"/>
</dbReference>
<dbReference type="Pfam" id="PF00443">
    <property type="entry name" value="UCH"/>
    <property type="match status" value="1"/>
</dbReference>
<dbReference type="GO" id="GO:0005829">
    <property type="term" value="C:cytosol"/>
    <property type="evidence" value="ECO:0007669"/>
    <property type="project" value="TreeGrafter"/>
</dbReference>
<evidence type="ECO:0000313" key="2">
    <source>
        <dbReference type="EMBL" id="KAF2262905.1"/>
    </source>
</evidence>
<dbReference type="Gene3D" id="3.90.70.10">
    <property type="entry name" value="Cysteine proteinases"/>
    <property type="match status" value="1"/>
</dbReference>
<dbReference type="PANTHER" id="PTHR24006">
    <property type="entry name" value="UBIQUITIN CARBOXYL-TERMINAL HYDROLASE"/>
    <property type="match status" value="1"/>
</dbReference>
<proteinExistence type="predicted"/>
<dbReference type="InterPro" id="IPR028889">
    <property type="entry name" value="USP"/>
</dbReference>
<dbReference type="InterPro" id="IPR001394">
    <property type="entry name" value="Peptidase_C19_UCH"/>
</dbReference>
<dbReference type="AlphaFoldDB" id="A0A9P4MYT3"/>